<feature type="domain" description="Glycosyl hydrolase family 30 TIM-barrel" evidence="6">
    <location>
        <begin position="125"/>
        <end position="380"/>
    </location>
</feature>
<dbReference type="RefSeq" id="WP_189935301.1">
    <property type="nucleotide sequence ID" value="NZ_BNCD01000015.1"/>
</dbReference>
<dbReference type="InterPro" id="IPR017853">
    <property type="entry name" value="GH"/>
</dbReference>
<protein>
    <submittedName>
        <fullName evidence="8">Glucosylceramidase</fullName>
    </submittedName>
</protein>
<dbReference type="PROSITE" id="PS51318">
    <property type="entry name" value="TAT"/>
    <property type="match status" value="1"/>
</dbReference>
<keyword evidence="3 4" id="KW-0378">Hydrolase</keyword>
<dbReference type="EMBL" id="BNCD01000015">
    <property type="protein sequence ID" value="GHH84024.1"/>
    <property type="molecule type" value="Genomic_DNA"/>
</dbReference>
<proteinExistence type="inferred from homology"/>
<evidence type="ECO:0000256" key="1">
    <source>
        <dbReference type="ARBA" id="ARBA00005382"/>
    </source>
</evidence>
<dbReference type="GO" id="GO:0016020">
    <property type="term" value="C:membrane"/>
    <property type="evidence" value="ECO:0007669"/>
    <property type="project" value="GOC"/>
</dbReference>
<dbReference type="GO" id="GO:0004348">
    <property type="term" value="F:glucosylceramidase activity"/>
    <property type="evidence" value="ECO:0007669"/>
    <property type="project" value="InterPro"/>
</dbReference>
<keyword evidence="9" id="KW-1185">Reference proteome</keyword>
<evidence type="ECO:0000256" key="5">
    <source>
        <dbReference type="SAM" id="MobiDB-lite"/>
    </source>
</evidence>
<dbReference type="AlphaFoldDB" id="A0A919L5C1"/>
<dbReference type="Gene3D" id="3.20.20.80">
    <property type="entry name" value="Glycosidases"/>
    <property type="match status" value="1"/>
</dbReference>
<dbReference type="InterPro" id="IPR033453">
    <property type="entry name" value="Glyco_hydro_30_TIM-barrel"/>
</dbReference>
<evidence type="ECO:0000313" key="8">
    <source>
        <dbReference type="EMBL" id="GHH84024.1"/>
    </source>
</evidence>
<dbReference type="Pfam" id="PF02055">
    <property type="entry name" value="Glyco_hydro_30"/>
    <property type="match status" value="1"/>
</dbReference>
<dbReference type="InterPro" id="IPR001139">
    <property type="entry name" value="Glyco_hydro_30"/>
</dbReference>
<dbReference type="SUPFAM" id="SSF51011">
    <property type="entry name" value="Glycosyl hydrolase domain"/>
    <property type="match status" value="1"/>
</dbReference>
<keyword evidence="4" id="KW-0326">Glycosidase</keyword>
<dbReference type="GO" id="GO:0006680">
    <property type="term" value="P:glucosylceramide catabolic process"/>
    <property type="evidence" value="ECO:0007669"/>
    <property type="project" value="TreeGrafter"/>
</dbReference>
<gene>
    <name evidence="8" type="primary">srfJ</name>
    <name evidence="8" type="ORF">GCM10018793_47320</name>
</gene>
<dbReference type="PANTHER" id="PTHR11069:SF23">
    <property type="entry name" value="LYSOSOMAL ACID GLUCOSYLCERAMIDASE"/>
    <property type="match status" value="1"/>
</dbReference>
<dbReference type="Pfam" id="PF17189">
    <property type="entry name" value="Glyco_hydro_30C"/>
    <property type="match status" value="1"/>
</dbReference>
<dbReference type="PANTHER" id="PTHR11069">
    <property type="entry name" value="GLUCOSYLCERAMIDASE"/>
    <property type="match status" value="1"/>
</dbReference>
<dbReference type="SUPFAM" id="SSF51445">
    <property type="entry name" value="(Trans)glycosidases"/>
    <property type="match status" value="1"/>
</dbReference>
<dbReference type="InterPro" id="IPR033452">
    <property type="entry name" value="GH30_C"/>
</dbReference>
<dbReference type="InterPro" id="IPR019546">
    <property type="entry name" value="TAT_signal_bac_arc"/>
</dbReference>
<feature type="region of interest" description="Disordered" evidence="5">
    <location>
        <begin position="1"/>
        <end position="20"/>
    </location>
</feature>
<comment type="similarity">
    <text evidence="1 4">Belongs to the glycosyl hydrolase 30 family.</text>
</comment>
<dbReference type="InterPro" id="IPR013780">
    <property type="entry name" value="Glyco_hydro_b"/>
</dbReference>
<evidence type="ECO:0000313" key="9">
    <source>
        <dbReference type="Proteomes" id="UP000603708"/>
    </source>
</evidence>
<reference evidence="8" key="1">
    <citation type="journal article" date="2014" name="Int. J. Syst. Evol. Microbiol.">
        <title>Complete genome sequence of Corynebacterium casei LMG S-19264T (=DSM 44701T), isolated from a smear-ripened cheese.</title>
        <authorList>
            <consortium name="US DOE Joint Genome Institute (JGI-PGF)"/>
            <person name="Walter F."/>
            <person name="Albersmeier A."/>
            <person name="Kalinowski J."/>
            <person name="Ruckert C."/>
        </authorList>
    </citation>
    <scope>NUCLEOTIDE SEQUENCE</scope>
    <source>
        <strain evidence="8">JCM 5069</strain>
    </source>
</reference>
<dbReference type="InterPro" id="IPR006311">
    <property type="entry name" value="TAT_signal"/>
</dbReference>
<evidence type="ECO:0000256" key="2">
    <source>
        <dbReference type="ARBA" id="ARBA00022729"/>
    </source>
</evidence>
<feature type="domain" description="Glycosyl hydrolase family 30 beta sandwich" evidence="7">
    <location>
        <begin position="453"/>
        <end position="514"/>
    </location>
</feature>
<name>A0A919L5C1_9ACTN</name>
<sequence length="518" mass="55720">MSHTPAGPASGTPAEGRGGHSRRNFLALTTAGAAAAGSALLMPGQAGAVPRGPRGSGAAQVTFSSESTAAGFEPKSGTWYDDPAAGLAAVAHRLSPQDDIAFVPAGDDSGQVINVDPATTYQSVLGIGTSMEDSTVYALSLMNAGIRTKALRALFDPAAGAGFNLTRICFGTSDFSQPAFYTYDDGAADPDLANFSIQKDIDNQIIATLKEALEINPDLVVFGTTWSAPVWMKDNNSLIGGHLLDEYVPVFAKYYRMTVEAYAEQGITIHAVTPQNEPLNAASNYPSMLISAEQEGRLLDAMHAEFAEAGLSTEIWGYDHNFGQAEDYAAGLYGTPGAYTDAYSHSTAIALHDYSGDPSAMSRLKSDYPDLDVIMTERMVWGTEGADRIAQYLRNWSIGYVAWATMLDQNRQSQQFGKPDPTPLIQSLADRNTYWELPEYNFFAQYAKFVQRGAQRVDSDYGSADTVTNVAFLNPDGTVATVVINQTDADQDFTLRSEGRQITATLPAKTTGTYVWQR</sequence>
<evidence type="ECO:0000259" key="6">
    <source>
        <dbReference type="Pfam" id="PF02055"/>
    </source>
</evidence>
<dbReference type="Proteomes" id="UP000603708">
    <property type="component" value="Unassembled WGS sequence"/>
</dbReference>
<accession>A0A919L5C1</accession>
<comment type="caution">
    <text evidence="8">The sequence shown here is derived from an EMBL/GenBank/DDBJ whole genome shotgun (WGS) entry which is preliminary data.</text>
</comment>
<evidence type="ECO:0000256" key="3">
    <source>
        <dbReference type="ARBA" id="ARBA00022801"/>
    </source>
</evidence>
<dbReference type="Gene3D" id="2.60.40.1180">
    <property type="entry name" value="Golgi alpha-mannosidase II"/>
    <property type="match status" value="1"/>
</dbReference>
<dbReference type="NCBIfam" id="TIGR01409">
    <property type="entry name" value="TAT_signal_seq"/>
    <property type="match status" value="1"/>
</dbReference>
<evidence type="ECO:0000259" key="7">
    <source>
        <dbReference type="Pfam" id="PF17189"/>
    </source>
</evidence>
<keyword evidence="2" id="KW-0732">Signal</keyword>
<evidence type="ECO:0000256" key="4">
    <source>
        <dbReference type="RuleBase" id="RU361188"/>
    </source>
</evidence>
<reference evidence="8" key="2">
    <citation type="submission" date="2020-09" db="EMBL/GenBank/DDBJ databases">
        <authorList>
            <person name="Sun Q."/>
            <person name="Ohkuma M."/>
        </authorList>
    </citation>
    <scope>NUCLEOTIDE SEQUENCE</scope>
    <source>
        <strain evidence="8">JCM 5069</strain>
    </source>
</reference>
<organism evidence="8 9">
    <name type="scientific">Streptomyces sulfonofaciens</name>
    <dbReference type="NCBI Taxonomy" id="68272"/>
    <lineage>
        <taxon>Bacteria</taxon>
        <taxon>Bacillati</taxon>
        <taxon>Actinomycetota</taxon>
        <taxon>Actinomycetes</taxon>
        <taxon>Kitasatosporales</taxon>
        <taxon>Streptomycetaceae</taxon>
        <taxon>Streptomyces</taxon>
    </lineage>
</organism>
<dbReference type="PRINTS" id="PR00843">
    <property type="entry name" value="GLHYDRLASE30"/>
</dbReference>